<evidence type="ECO:0000256" key="5">
    <source>
        <dbReference type="ARBA" id="ARBA00022927"/>
    </source>
</evidence>
<dbReference type="Proteomes" id="UP000030856">
    <property type="component" value="Unassembled WGS sequence"/>
</dbReference>
<comment type="similarity">
    <text evidence="9">Belongs to the TatB family.</text>
</comment>
<dbReference type="GO" id="GO:0043953">
    <property type="term" value="P:protein transport by the Tat complex"/>
    <property type="evidence" value="ECO:0007669"/>
    <property type="project" value="UniProtKB-UniRule"/>
</dbReference>
<gene>
    <name evidence="9 11" type="primary">tatB</name>
    <name evidence="12" type="ORF">BOV88_03500</name>
    <name evidence="11" type="ORF">JV46_18630</name>
</gene>
<evidence type="ECO:0000256" key="3">
    <source>
        <dbReference type="ARBA" id="ARBA00022475"/>
    </source>
</evidence>
<evidence type="ECO:0000256" key="10">
    <source>
        <dbReference type="SAM" id="Phobius"/>
    </source>
</evidence>
<dbReference type="AlphaFoldDB" id="A0A0B0HDZ6"/>
<dbReference type="PRINTS" id="PR01506">
    <property type="entry name" value="TATBPROTEIN"/>
</dbReference>
<dbReference type="HAMAP" id="MF_00237">
    <property type="entry name" value="TatB"/>
    <property type="match status" value="1"/>
</dbReference>
<protein>
    <recommendedName>
        <fullName evidence="9">Sec-independent protein translocase protein TatB</fullName>
    </recommendedName>
</protein>
<reference evidence="11 13" key="1">
    <citation type="journal article" date="2014" name="BMC Genomics">
        <title>The genome of the intracellular bacterium of the coastal bivalve, Solemya velum: a blueprint for thriving in and out of symbiosis.</title>
        <authorList>
            <person name="Dmytrenko O."/>
            <person name="Russell S.L."/>
            <person name="Loo W.T."/>
            <person name="Fontanez K.M."/>
            <person name="Liao L."/>
            <person name="Roeselers G."/>
            <person name="Sharma R."/>
            <person name="Stewart F.J."/>
            <person name="Newton I.L."/>
            <person name="Woyke T."/>
            <person name="Wu D."/>
            <person name="Lang J.M."/>
            <person name="Eisen J.A."/>
            <person name="Cavanaugh C.M."/>
        </authorList>
    </citation>
    <scope>NUCLEOTIDE SEQUENCE [LARGE SCALE GENOMIC DNA]</scope>
    <source>
        <strain evidence="11 13">WH</strain>
    </source>
</reference>
<evidence type="ECO:0000256" key="8">
    <source>
        <dbReference type="ARBA" id="ARBA00023136"/>
    </source>
</evidence>
<dbReference type="Proteomes" id="UP000190962">
    <property type="component" value="Unassembled WGS sequence"/>
</dbReference>
<evidence type="ECO:0000256" key="9">
    <source>
        <dbReference type="HAMAP-Rule" id="MF_00237"/>
    </source>
</evidence>
<keyword evidence="6 9" id="KW-1133">Transmembrane helix</keyword>
<dbReference type="OrthoDB" id="9816005at2"/>
<dbReference type="eggNOG" id="COG1826">
    <property type="taxonomic scope" value="Bacteria"/>
</dbReference>
<evidence type="ECO:0000313" key="13">
    <source>
        <dbReference type="Proteomes" id="UP000030856"/>
    </source>
</evidence>
<dbReference type="InterPro" id="IPR018448">
    <property type="entry name" value="TatB"/>
</dbReference>
<keyword evidence="5 9" id="KW-0653">Protein transport</keyword>
<evidence type="ECO:0000313" key="11">
    <source>
        <dbReference type="EMBL" id="KHF25681.1"/>
    </source>
</evidence>
<dbReference type="PATRIC" id="fig|2340.3.peg.196"/>
<dbReference type="GeneID" id="86990963"/>
<evidence type="ECO:0000313" key="12">
    <source>
        <dbReference type="EMBL" id="OOY35718.1"/>
    </source>
</evidence>
<comment type="function">
    <text evidence="9">Part of the twin-arginine translocation (Tat) system that transports large folded proteins containing a characteristic twin-arginine motif in their signal peptide across membranes. Together with TatC, TatB is part of a receptor directly interacting with Tat signal peptides. TatB may form an oligomeric binding site that transiently accommodates folded Tat precursor proteins before their translocation.</text>
</comment>
<name>A0A0B0HDZ6_SOVGS</name>
<dbReference type="GO" id="GO:0008320">
    <property type="term" value="F:protein transmembrane transporter activity"/>
    <property type="evidence" value="ECO:0007669"/>
    <property type="project" value="UniProtKB-UniRule"/>
</dbReference>
<dbReference type="EMBL" id="MPNX01000003">
    <property type="protein sequence ID" value="OOY35718.1"/>
    <property type="molecule type" value="Genomic_DNA"/>
</dbReference>
<dbReference type="InterPro" id="IPR003369">
    <property type="entry name" value="TatA/B/E"/>
</dbReference>
<accession>A0A0B0HDZ6</accession>
<dbReference type="Gene3D" id="1.20.5.3310">
    <property type="match status" value="1"/>
</dbReference>
<keyword evidence="3 9" id="KW-1003">Cell membrane</keyword>
<dbReference type="STRING" id="2340.JV46_18630"/>
<feature type="transmembrane region" description="Helical" evidence="10">
    <location>
        <begin position="6"/>
        <end position="22"/>
    </location>
</feature>
<dbReference type="EMBL" id="JRAA01000001">
    <property type="protein sequence ID" value="KHF25681.1"/>
    <property type="molecule type" value="Genomic_DNA"/>
</dbReference>
<dbReference type="NCBIfam" id="TIGR01410">
    <property type="entry name" value="tatB"/>
    <property type="match status" value="1"/>
</dbReference>
<evidence type="ECO:0000256" key="7">
    <source>
        <dbReference type="ARBA" id="ARBA00023010"/>
    </source>
</evidence>
<dbReference type="Pfam" id="PF02416">
    <property type="entry name" value="TatA_B_E"/>
    <property type="match status" value="1"/>
</dbReference>
<dbReference type="GO" id="GO:0033281">
    <property type="term" value="C:TAT protein transport complex"/>
    <property type="evidence" value="ECO:0007669"/>
    <property type="project" value="UniProtKB-UniRule"/>
</dbReference>
<dbReference type="RefSeq" id="WP_043115353.1">
    <property type="nucleotide sequence ID" value="NZ_JRAA01000001.1"/>
</dbReference>
<keyword evidence="8 9" id="KW-0472">Membrane</keyword>
<keyword evidence="13" id="KW-1185">Reference proteome</keyword>
<evidence type="ECO:0000256" key="1">
    <source>
        <dbReference type="ARBA" id="ARBA00004167"/>
    </source>
</evidence>
<dbReference type="PANTHER" id="PTHR33162">
    <property type="entry name" value="SEC-INDEPENDENT PROTEIN TRANSLOCASE PROTEIN TATA, CHLOROPLASTIC"/>
    <property type="match status" value="1"/>
</dbReference>
<proteinExistence type="inferred from homology"/>
<comment type="caution">
    <text evidence="11">The sequence shown here is derived from an EMBL/GenBank/DDBJ whole genome shotgun (WGS) entry which is preliminary data.</text>
</comment>
<keyword evidence="2 9" id="KW-0813">Transport</keyword>
<sequence length="102" mass="11384">MFDVGFWELLIIGIVALLVIGPERLPGVARTVGAWTGRAKRFVSSVKSDIDQELRADELKRILKDQEESSSLHEIIEDTKSDLDEIRKETESAVKTGSDSLK</sequence>
<organism evidence="11 13">
    <name type="scientific">Solemya velum gill symbiont</name>
    <dbReference type="NCBI Taxonomy" id="2340"/>
    <lineage>
        <taxon>Bacteria</taxon>
        <taxon>Pseudomonadati</taxon>
        <taxon>Pseudomonadota</taxon>
        <taxon>Gammaproteobacteria</taxon>
        <taxon>sulfur-oxidizing symbionts</taxon>
    </lineage>
</organism>
<dbReference type="PANTHER" id="PTHR33162:SF1">
    <property type="entry name" value="SEC-INDEPENDENT PROTEIN TRANSLOCASE PROTEIN TATA, CHLOROPLASTIC"/>
    <property type="match status" value="1"/>
</dbReference>
<reference evidence="12 14" key="2">
    <citation type="submission" date="2016-11" db="EMBL/GenBank/DDBJ databases">
        <title>Mixed transmission modes and dynamic genome evolution in an obligate animal-bacterial symbiosis.</title>
        <authorList>
            <person name="Russell S.L."/>
            <person name="Corbett-Detig R.B."/>
            <person name="Cavanaugh C.M."/>
        </authorList>
    </citation>
    <scope>NUCLEOTIDE SEQUENCE [LARGE SCALE GENOMIC DNA]</scope>
    <source>
        <strain evidence="12">MA-KB16</strain>
    </source>
</reference>
<comment type="subunit">
    <text evidence="9">The Tat system comprises two distinct complexes: a TatABC complex, containing multiple copies of TatA, TatB and TatC subunits, and a separate TatA complex, containing only TatA subunits. Substrates initially bind to the TatABC complex, which probably triggers association of the separate TatA complex to form the active translocon.</text>
</comment>
<evidence type="ECO:0000313" key="14">
    <source>
        <dbReference type="Proteomes" id="UP000190962"/>
    </source>
</evidence>
<comment type="subcellular location">
    <subcellularLocation>
        <location evidence="9">Cell membrane</location>
        <topology evidence="9">Single-pass membrane protein</topology>
    </subcellularLocation>
    <subcellularLocation>
        <location evidence="1">Membrane</location>
        <topology evidence="1">Single-pass membrane protein</topology>
    </subcellularLocation>
</comment>
<keyword evidence="4 9" id="KW-0812">Transmembrane</keyword>
<evidence type="ECO:0000256" key="4">
    <source>
        <dbReference type="ARBA" id="ARBA00022692"/>
    </source>
</evidence>
<evidence type="ECO:0000256" key="6">
    <source>
        <dbReference type="ARBA" id="ARBA00022989"/>
    </source>
</evidence>
<evidence type="ECO:0000256" key="2">
    <source>
        <dbReference type="ARBA" id="ARBA00022448"/>
    </source>
</evidence>
<keyword evidence="7 9" id="KW-0811">Translocation</keyword>